<accession>A0A177A530</accession>
<organism evidence="1">
    <name type="scientific">Pseudogymnoascus destructans</name>
    <dbReference type="NCBI Taxonomy" id="655981"/>
    <lineage>
        <taxon>Eukaryota</taxon>
        <taxon>Fungi</taxon>
        <taxon>Dikarya</taxon>
        <taxon>Ascomycota</taxon>
        <taxon>Pezizomycotina</taxon>
        <taxon>Leotiomycetes</taxon>
        <taxon>Thelebolales</taxon>
        <taxon>Thelebolaceae</taxon>
        <taxon>Pseudogymnoascus</taxon>
    </lineage>
</organism>
<dbReference type="AlphaFoldDB" id="A0A177A530"/>
<dbReference type="GeneID" id="36290323"/>
<dbReference type="RefSeq" id="XP_024322002.1">
    <property type="nucleotide sequence ID" value="XM_024470850.1"/>
</dbReference>
<dbReference type="OrthoDB" id="5226580at2759"/>
<evidence type="ECO:0000313" key="1">
    <source>
        <dbReference type="EMBL" id="OAF56710.1"/>
    </source>
</evidence>
<proteinExistence type="predicted"/>
<reference evidence="1" key="1">
    <citation type="submission" date="2016-03" db="EMBL/GenBank/DDBJ databases">
        <title>Updated assembly of Pseudogymnoascus destructans, the fungus causing white-nose syndrome of bats.</title>
        <authorList>
            <person name="Palmer J.M."/>
            <person name="Drees K.P."/>
            <person name="Foster J.T."/>
            <person name="Lindner D.L."/>
        </authorList>
    </citation>
    <scope>NUCLEOTIDE SEQUENCE [LARGE SCALE GENOMIC DNA]</scope>
    <source>
        <strain evidence="1">20631-21</strain>
    </source>
</reference>
<protein>
    <submittedName>
        <fullName evidence="1">Uncharacterized protein</fullName>
    </submittedName>
</protein>
<dbReference type="Proteomes" id="UP000077154">
    <property type="component" value="Unassembled WGS sequence"/>
</dbReference>
<gene>
    <name evidence="1" type="ORF">VC83_07274</name>
</gene>
<dbReference type="EMBL" id="KV441403">
    <property type="protein sequence ID" value="OAF56710.1"/>
    <property type="molecule type" value="Genomic_DNA"/>
</dbReference>
<name>A0A177A530_9PEZI</name>
<sequence length="105" mass="11379">MQYHAVELNLYQIALLDRSTESEVPRFISSSAWRLDIICAGLISAKSLLSYFISLPARTQLAMSNSEWIQIGVAMIVASKLSVAARGTTASSETPSATLLTCLDL</sequence>